<dbReference type="EMBL" id="CAACVG010011652">
    <property type="protein sequence ID" value="VEN58575.1"/>
    <property type="molecule type" value="Genomic_DNA"/>
</dbReference>
<name>A0A653DEE6_CALMS</name>
<evidence type="ECO:0000256" key="1">
    <source>
        <dbReference type="SAM" id="MobiDB-lite"/>
    </source>
</evidence>
<feature type="region of interest" description="Disordered" evidence="1">
    <location>
        <begin position="15"/>
        <end position="78"/>
    </location>
</feature>
<sequence>MQFFMDQAINEVYELKTNTMSDNEENPNKNACEENEAKQDGTEDDTDKITRSRTPRSILDVPLRTNVSADGQEEEQFK</sequence>
<organism evidence="2 3">
    <name type="scientific">Callosobruchus maculatus</name>
    <name type="common">Southern cowpea weevil</name>
    <name type="synonym">Pulse bruchid</name>
    <dbReference type="NCBI Taxonomy" id="64391"/>
    <lineage>
        <taxon>Eukaryota</taxon>
        <taxon>Metazoa</taxon>
        <taxon>Ecdysozoa</taxon>
        <taxon>Arthropoda</taxon>
        <taxon>Hexapoda</taxon>
        <taxon>Insecta</taxon>
        <taxon>Pterygota</taxon>
        <taxon>Neoptera</taxon>
        <taxon>Endopterygota</taxon>
        <taxon>Coleoptera</taxon>
        <taxon>Polyphaga</taxon>
        <taxon>Cucujiformia</taxon>
        <taxon>Chrysomeloidea</taxon>
        <taxon>Chrysomelidae</taxon>
        <taxon>Bruchinae</taxon>
        <taxon>Bruchini</taxon>
        <taxon>Callosobruchus</taxon>
    </lineage>
</organism>
<reference evidence="2 3" key="1">
    <citation type="submission" date="2019-01" db="EMBL/GenBank/DDBJ databases">
        <authorList>
            <person name="Sayadi A."/>
        </authorList>
    </citation>
    <scope>NUCLEOTIDE SEQUENCE [LARGE SCALE GENOMIC DNA]</scope>
</reference>
<evidence type="ECO:0000313" key="3">
    <source>
        <dbReference type="Proteomes" id="UP000410492"/>
    </source>
</evidence>
<dbReference type="OrthoDB" id="6764147at2759"/>
<proteinExistence type="predicted"/>
<dbReference type="AlphaFoldDB" id="A0A653DEE6"/>
<feature type="compositionally biased region" description="Basic and acidic residues" evidence="1">
    <location>
        <begin position="31"/>
        <end position="41"/>
    </location>
</feature>
<keyword evidence="3" id="KW-1185">Reference proteome</keyword>
<gene>
    <name evidence="2" type="ORF">CALMAC_LOCUS16897</name>
</gene>
<accession>A0A653DEE6</accession>
<dbReference type="Proteomes" id="UP000410492">
    <property type="component" value="Unassembled WGS sequence"/>
</dbReference>
<protein>
    <submittedName>
        <fullName evidence="2">Uncharacterized protein</fullName>
    </submittedName>
</protein>
<evidence type="ECO:0000313" key="2">
    <source>
        <dbReference type="EMBL" id="VEN58575.1"/>
    </source>
</evidence>